<accession>A0ACB9EBX6</accession>
<sequence>MEFHLLHIQAILFLVLVASHANVDPETYFKSVLPNTPIPKAIKDSLSNDISINTADQKGSTSYVLSNPKEVIPNYKYHCAASPEQIMNKKTSALFFLENSLRAGKRINLHISKDTSATPLFVPREVADSMPIASNKLQHIYNQFKVNPESTEAKLVNKTVNECEQASIVGKDQYCATSLESMVDFVASKLGKRVKGIETQVDGNERAPLQGYKVEEVKKLNGDDGVICHQEYYGYAVYYCHKTPKISSYKVSLVGENNVRAKAVLVCHEDTSSWNPKHLAFMVLNVKPGTNAVCHFLVENVVAWVPY</sequence>
<reference evidence="2" key="1">
    <citation type="journal article" date="2022" name="Mol. Ecol. Resour.">
        <title>The genomes of chicory, endive, great burdock and yacon provide insights into Asteraceae palaeo-polyploidization history and plant inulin production.</title>
        <authorList>
            <person name="Fan W."/>
            <person name="Wang S."/>
            <person name="Wang H."/>
            <person name="Wang A."/>
            <person name="Jiang F."/>
            <person name="Liu H."/>
            <person name="Zhao H."/>
            <person name="Xu D."/>
            <person name="Zhang Y."/>
        </authorList>
    </citation>
    <scope>NUCLEOTIDE SEQUENCE [LARGE SCALE GENOMIC DNA]</scope>
    <source>
        <strain evidence="2">cv. Yunnan</strain>
    </source>
</reference>
<gene>
    <name evidence="1" type="ORF">L1987_55986</name>
</gene>
<organism evidence="1 2">
    <name type="scientific">Smallanthus sonchifolius</name>
    <dbReference type="NCBI Taxonomy" id="185202"/>
    <lineage>
        <taxon>Eukaryota</taxon>
        <taxon>Viridiplantae</taxon>
        <taxon>Streptophyta</taxon>
        <taxon>Embryophyta</taxon>
        <taxon>Tracheophyta</taxon>
        <taxon>Spermatophyta</taxon>
        <taxon>Magnoliopsida</taxon>
        <taxon>eudicotyledons</taxon>
        <taxon>Gunneridae</taxon>
        <taxon>Pentapetalae</taxon>
        <taxon>asterids</taxon>
        <taxon>campanulids</taxon>
        <taxon>Asterales</taxon>
        <taxon>Asteraceae</taxon>
        <taxon>Asteroideae</taxon>
        <taxon>Heliantheae alliance</taxon>
        <taxon>Millerieae</taxon>
        <taxon>Smallanthus</taxon>
    </lineage>
</organism>
<comment type="caution">
    <text evidence="1">The sequence shown here is derived from an EMBL/GenBank/DDBJ whole genome shotgun (WGS) entry which is preliminary data.</text>
</comment>
<evidence type="ECO:0000313" key="2">
    <source>
        <dbReference type="Proteomes" id="UP001056120"/>
    </source>
</evidence>
<reference evidence="1 2" key="2">
    <citation type="journal article" date="2022" name="Mol. Ecol. Resour.">
        <title>The genomes of chicory, endive, great burdock and yacon provide insights into Asteraceae paleo-polyploidization history and plant inulin production.</title>
        <authorList>
            <person name="Fan W."/>
            <person name="Wang S."/>
            <person name="Wang H."/>
            <person name="Wang A."/>
            <person name="Jiang F."/>
            <person name="Liu H."/>
            <person name="Zhao H."/>
            <person name="Xu D."/>
            <person name="Zhang Y."/>
        </authorList>
    </citation>
    <scope>NUCLEOTIDE SEQUENCE [LARGE SCALE GENOMIC DNA]</scope>
    <source>
        <strain evidence="2">cv. Yunnan</strain>
        <tissue evidence="1">Leaves</tissue>
    </source>
</reference>
<name>A0ACB9EBX6_9ASTR</name>
<protein>
    <submittedName>
        <fullName evidence="1">Uncharacterized protein</fullName>
    </submittedName>
</protein>
<evidence type="ECO:0000313" key="1">
    <source>
        <dbReference type="EMBL" id="KAI3756170.1"/>
    </source>
</evidence>
<dbReference type="Proteomes" id="UP001056120">
    <property type="component" value="Linkage Group LG18"/>
</dbReference>
<dbReference type="EMBL" id="CM042035">
    <property type="protein sequence ID" value="KAI3756170.1"/>
    <property type="molecule type" value="Genomic_DNA"/>
</dbReference>
<keyword evidence="2" id="KW-1185">Reference proteome</keyword>
<proteinExistence type="predicted"/>